<protein>
    <submittedName>
        <fullName evidence="2">Metal-sulfur cluster biosynthetic enzyme</fullName>
    </submittedName>
</protein>
<dbReference type="InterPro" id="IPR002744">
    <property type="entry name" value="MIP18-like"/>
</dbReference>
<dbReference type="Proteomes" id="UP000181981">
    <property type="component" value="Unassembled WGS sequence"/>
</dbReference>
<dbReference type="SUPFAM" id="SSF117916">
    <property type="entry name" value="Fe-S cluster assembly (FSCA) domain-like"/>
    <property type="match status" value="1"/>
</dbReference>
<dbReference type="EMBL" id="FOHT01000054">
    <property type="protein sequence ID" value="SEU14017.1"/>
    <property type="molecule type" value="Genomic_DNA"/>
</dbReference>
<evidence type="ECO:0000259" key="1">
    <source>
        <dbReference type="Pfam" id="PF01883"/>
    </source>
</evidence>
<evidence type="ECO:0000313" key="2">
    <source>
        <dbReference type="EMBL" id="SEU14017.1"/>
    </source>
</evidence>
<dbReference type="OrthoDB" id="5373064at2"/>
<dbReference type="Gene3D" id="3.30.300.130">
    <property type="entry name" value="Fe-S cluster assembly (FSCA)"/>
    <property type="match status" value="1"/>
</dbReference>
<reference evidence="2 3" key="1">
    <citation type="submission" date="2016-10" db="EMBL/GenBank/DDBJ databases">
        <authorList>
            <person name="de Groot N.N."/>
        </authorList>
    </citation>
    <scope>NUCLEOTIDE SEQUENCE [LARGE SCALE GENOMIC DNA]</scope>
    <source>
        <strain evidence="2 3">DSM 25947</strain>
    </source>
</reference>
<proteinExistence type="predicted"/>
<sequence>MYNPEMSAMWAYNGTRRITKPEKDQIKMRDINKIKEQISKVMHPAIDCSLVDLGMVQDIELYTDEVLILTFVFPFPNIPIADKLISSVENVVKSQGLEMQYIVRVMKAEEKKNFLKMEKAAWKGGTASCSC</sequence>
<dbReference type="RefSeq" id="WP_139178280.1">
    <property type="nucleotide sequence ID" value="NZ_CAXXJF010000003.1"/>
</dbReference>
<name>A0A1I0JTD3_9BACT</name>
<dbReference type="AlphaFoldDB" id="A0A1I0JTD3"/>
<gene>
    <name evidence="2" type="ORF">SAMN05444285_1545</name>
</gene>
<feature type="domain" description="MIP18 family-like" evidence="1">
    <location>
        <begin position="33"/>
        <end position="94"/>
    </location>
</feature>
<dbReference type="InterPro" id="IPR034904">
    <property type="entry name" value="FSCA_dom_sf"/>
</dbReference>
<evidence type="ECO:0000313" key="3">
    <source>
        <dbReference type="Proteomes" id="UP000181981"/>
    </source>
</evidence>
<dbReference type="Pfam" id="PF01883">
    <property type="entry name" value="FeS_assembly_P"/>
    <property type="match status" value="1"/>
</dbReference>
<organism evidence="2 3">
    <name type="scientific">Draconibacterium orientale</name>
    <dbReference type="NCBI Taxonomy" id="1168034"/>
    <lineage>
        <taxon>Bacteria</taxon>
        <taxon>Pseudomonadati</taxon>
        <taxon>Bacteroidota</taxon>
        <taxon>Bacteroidia</taxon>
        <taxon>Marinilabiliales</taxon>
        <taxon>Prolixibacteraceae</taxon>
        <taxon>Draconibacterium</taxon>
    </lineage>
</organism>
<accession>A0A1I0JTD3</accession>